<comment type="caution">
    <text evidence="2">The sequence shown here is derived from an EMBL/GenBank/DDBJ whole genome shotgun (WGS) entry which is preliminary data.</text>
</comment>
<keyword evidence="3" id="KW-1185">Reference proteome</keyword>
<dbReference type="SUPFAM" id="SSF69255">
    <property type="entry name" value="gp5 N-terminal domain-like"/>
    <property type="match status" value="1"/>
</dbReference>
<organism evidence="2 3">
    <name type="scientific">Candidatus Nitronereus thalassa</name>
    <dbReference type="NCBI Taxonomy" id="3020898"/>
    <lineage>
        <taxon>Bacteria</taxon>
        <taxon>Pseudomonadati</taxon>
        <taxon>Nitrospirota</taxon>
        <taxon>Nitrospiria</taxon>
        <taxon>Nitrospirales</taxon>
        <taxon>Nitrospiraceae</taxon>
        <taxon>Candidatus Nitronereus</taxon>
    </lineage>
</organism>
<dbReference type="RefSeq" id="WP_313831815.1">
    <property type="nucleotide sequence ID" value="NZ_JAQOUE010000001.1"/>
</dbReference>
<dbReference type="InterPro" id="IPR037026">
    <property type="entry name" value="Vgr_OB-fold_dom_sf"/>
</dbReference>
<proteinExistence type="predicted"/>
<dbReference type="SUPFAM" id="SSF69349">
    <property type="entry name" value="Phage fibre proteins"/>
    <property type="match status" value="1"/>
</dbReference>
<dbReference type="Pfam" id="PF04717">
    <property type="entry name" value="Phage_base_V"/>
    <property type="match status" value="1"/>
</dbReference>
<protein>
    <submittedName>
        <fullName evidence="2">Phage baseplate assembly protein V</fullName>
    </submittedName>
</protein>
<name>A0ABU3K4Y1_9BACT</name>
<gene>
    <name evidence="2" type="ORF">PPG34_03820</name>
</gene>
<evidence type="ECO:0000259" key="1">
    <source>
        <dbReference type="Pfam" id="PF04717"/>
    </source>
</evidence>
<sequence length="225" mass="23622">MYPALVNDVKDPDQLGRVQVELPWAPAAEVSGSTLPGVGKAPPLQVWARLACPMAGAGRGTWWIPDVGDEVLVAFEGGNPGAPYVVGALWNGQDQPPESMDGEGNNDLKTLKTRSGVRLRINDKEGQESMELRTPAGQRIEIKDGSGGQVHIMDTNGNVIKLTSSGIEISSSAKVKINASTLDVSAATVKLKAALVDCDGIVKCETMQAKSVIASSYTPGAGNVW</sequence>
<evidence type="ECO:0000313" key="3">
    <source>
        <dbReference type="Proteomes" id="UP001250932"/>
    </source>
</evidence>
<dbReference type="EMBL" id="JAQOUE010000001">
    <property type="protein sequence ID" value="MDT7041462.1"/>
    <property type="molecule type" value="Genomic_DNA"/>
</dbReference>
<feature type="domain" description="Gp5/Type VI secretion system Vgr protein OB-fold" evidence="1">
    <location>
        <begin position="2"/>
        <end position="90"/>
    </location>
</feature>
<reference evidence="2 3" key="1">
    <citation type="journal article" date="2023" name="ISME J.">
        <title>Cultivation and genomic characterization of novel and ubiquitous marine nitrite-oxidizing bacteria from the Nitrospirales.</title>
        <authorList>
            <person name="Mueller A.J."/>
            <person name="Daebeler A."/>
            <person name="Herbold C.W."/>
            <person name="Kirkegaard R.H."/>
            <person name="Daims H."/>
        </authorList>
    </citation>
    <scope>NUCLEOTIDE SEQUENCE [LARGE SCALE GENOMIC DNA]</scope>
    <source>
        <strain evidence="2 3">EB</strain>
    </source>
</reference>
<dbReference type="Proteomes" id="UP001250932">
    <property type="component" value="Unassembled WGS sequence"/>
</dbReference>
<evidence type="ECO:0000313" key="2">
    <source>
        <dbReference type="EMBL" id="MDT7041462.1"/>
    </source>
</evidence>
<dbReference type="InterPro" id="IPR006531">
    <property type="entry name" value="Gp5/Vgr_OB"/>
</dbReference>
<accession>A0ABU3K4Y1</accession>
<dbReference type="Gene3D" id="2.40.50.230">
    <property type="entry name" value="Gp5 N-terminal domain"/>
    <property type="match status" value="1"/>
</dbReference>